<dbReference type="OrthoDB" id="3181706at2"/>
<comment type="similarity">
    <text evidence="2">Belongs to the AzlC family.</text>
</comment>
<dbReference type="InterPro" id="IPR011606">
    <property type="entry name" value="Brnchd-chn_aa_trnsp_permease"/>
</dbReference>
<evidence type="ECO:0000256" key="4">
    <source>
        <dbReference type="ARBA" id="ARBA00022475"/>
    </source>
</evidence>
<evidence type="ECO:0000256" key="3">
    <source>
        <dbReference type="ARBA" id="ARBA00022448"/>
    </source>
</evidence>
<feature type="transmembrane region" description="Helical" evidence="8">
    <location>
        <begin position="75"/>
        <end position="96"/>
    </location>
</feature>
<evidence type="ECO:0000313" key="9">
    <source>
        <dbReference type="EMBL" id="CRF33883.1"/>
    </source>
</evidence>
<keyword evidence="10" id="KW-1185">Reference proteome</keyword>
<accession>A0A0G4K7T5</accession>
<comment type="subcellular location">
    <subcellularLocation>
        <location evidence="1">Cell membrane</location>
        <topology evidence="1">Multi-pass membrane protein</topology>
    </subcellularLocation>
</comment>
<feature type="transmembrane region" description="Helical" evidence="8">
    <location>
        <begin position="48"/>
        <end position="69"/>
    </location>
</feature>
<feature type="transmembrane region" description="Helical" evidence="8">
    <location>
        <begin position="15"/>
        <end position="36"/>
    </location>
</feature>
<evidence type="ECO:0000256" key="2">
    <source>
        <dbReference type="ARBA" id="ARBA00010735"/>
    </source>
</evidence>
<feature type="transmembrane region" description="Helical" evidence="8">
    <location>
        <begin position="135"/>
        <end position="161"/>
    </location>
</feature>
<reference evidence="10" key="1">
    <citation type="submission" date="2015-04" db="EMBL/GenBank/DDBJ databases">
        <authorList>
            <person name="Mushtaq Mamoona"/>
        </authorList>
    </citation>
    <scope>NUCLEOTIDE SEQUENCE [LARGE SCALE GENOMIC DNA]</scope>
    <source>
        <strain evidence="10">AN4859/03</strain>
    </source>
</reference>
<protein>
    <submittedName>
        <fullName evidence="9">Branched-chain amino acid transport protein AzlC</fullName>
    </submittedName>
</protein>
<feature type="transmembrane region" description="Helical" evidence="8">
    <location>
        <begin position="197"/>
        <end position="227"/>
    </location>
</feature>
<keyword evidence="7 8" id="KW-0472">Membrane</keyword>
<dbReference type="AlphaFoldDB" id="A0A0G4K7T5"/>
<dbReference type="Pfam" id="PF03591">
    <property type="entry name" value="AzlC"/>
    <property type="match status" value="1"/>
</dbReference>
<keyword evidence="4" id="KW-1003">Cell membrane</keyword>
<sequence length="239" mass="27070">MNTKKHDLISALKYAFPYTIPVLVGYIFLGMAYGVLMKAKGLDTWLAVFLSLFAYCGSMQYTAINYLFLAPFDPLYAFILTLIVNSRVGFYGISLVSKFQNTGIIKPYLIYTLSDETFSILCSADIPENINKNAFLFFVAFINHMYWNIGTLLGCLIGSFITFNTKGLDFVLTALFVVIFTEQWLESKDHRGALIGLLCSIPILIFKTNIFIILAMVLIFISISIVYKYNNNEDGKIYE</sequence>
<gene>
    <name evidence="9" type="primary">azlC</name>
    <name evidence="9" type="ORF">BRSU_1737</name>
</gene>
<keyword evidence="5 8" id="KW-0812">Transmembrane</keyword>
<organism evidence="9 10">
    <name type="scientific">Brachyspira suanatina</name>
    <dbReference type="NCBI Taxonomy" id="381802"/>
    <lineage>
        <taxon>Bacteria</taxon>
        <taxon>Pseudomonadati</taxon>
        <taxon>Spirochaetota</taxon>
        <taxon>Spirochaetia</taxon>
        <taxon>Brachyspirales</taxon>
        <taxon>Brachyspiraceae</taxon>
        <taxon>Brachyspira</taxon>
    </lineage>
</organism>
<dbReference type="RefSeq" id="WP_048594922.1">
    <property type="nucleotide sequence ID" value="NZ_CVLB01000001.1"/>
</dbReference>
<name>A0A0G4K7T5_9SPIR</name>
<dbReference type="GO" id="GO:0005886">
    <property type="term" value="C:plasma membrane"/>
    <property type="evidence" value="ECO:0007669"/>
    <property type="project" value="UniProtKB-SubCell"/>
</dbReference>
<dbReference type="PANTHER" id="PTHR34979:SF1">
    <property type="entry name" value="INNER MEMBRANE PROTEIN YGAZ"/>
    <property type="match status" value="1"/>
</dbReference>
<dbReference type="EMBL" id="CVLB01000001">
    <property type="protein sequence ID" value="CRF33883.1"/>
    <property type="molecule type" value="Genomic_DNA"/>
</dbReference>
<evidence type="ECO:0000256" key="8">
    <source>
        <dbReference type="SAM" id="Phobius"/>
    </source>
</evidence>
<evidence type="ECO:0000256" key="5">
    <source>
        <dbReference type="ARBA" id="ARBA00022692"/>
    </source>
</evidence>
<proteinExistence type="inferred from homology"/>
<keyword evidence="3" id="KW-0813">Transport</keyword>
<evidence type="ECO:0000313" key="10">
    <source>
        <dbReference type="Proteomes" id="UP000043763"/>
    </source>
</evidence>
<keyword evidence="6 8" id="KW-1133">Transmembrane helix</keyword>
<dbReference type="PANTHER" id="PTHR34979">
    <property type="entry name" value="INNER MEMBRANE PROTEIN YGAZ"/>
    <property type="match status" value="1"/>
</dbReference>
<evidence type="ECO:0000256" key="6">
    <source>
        <dbReference type="ARBA" id="ARBA00022989"/>
    </source>
</evidence>
<dbReference type="GO" id="GO:1903785">
    <property type="term" value="P:L-valine transmembrane transport"/>
    <property type="evidence" value="ECO:0007669"/>
    <property type="project" value="TreeGrafter"/>
</dbReference>
<dbReference type="Proteomes" id="UP000043763">
    <property type="component" value="Unassembled WGS sequence"/>
</dbReference>
<evidence type="ECO:0000256" key="7">
    <source>
        <dbReference type="ARBA" id="ARBA00023136"/>
    </source>
</evidence>
<evidence type="ECO:0000256" key="1">
    <source>
        <dbReference type="ARBA" id="ARBA00004651"/>
    </source>
</evidence>